<dbReference type="EnsemblBacteria" id="CAI49010">
    <property type="protein sequence ID" value="CAI49010"/>
    <property type="gene ID" value="NP_1838A"/>
</dbReference>
<protein>
    <submittedName>
        <fullName evidence="6">ArsR family transcription regulator</fullName>
    </submittedName>
</protein>
<evidence type="ECO:0000256" key="4">
    <source>
        <dbReference type="SAM" id="MobiDB-lite"/>
    </source>
</evidence>
<evidence type="ECO:0000313" key="7">
    <source>
        <dbReference type="Proteomes" id="UP000002698"/>
    </source>
</evidence>
<dbReference type="KEGG" id="nph:NP_1838A"/>
<feature type="region of interest" description="Disordered" evidence="4">
    <location>
        <begin position="1"/>
        <end position="20"/>
    </location>
</feature>
<dbReference type="GeneID" id="3701271"/>
<proteinExistence type="predicted"/>
<evidence type="ECO:0000256" key="3">
    <source>
        <dbReference type="ARBA" id="ARBA00023163"/>
    </source>
</evidence>
<keyword evidence="7" id="KW-1185">Reference proteome</keyword>
<name>A0A1U7EVF3_NATPD</name>
<dbReference type="SMART" id="SM00418">
    <property type="entry name" value="HTH_ARSR"/>
    <property type="match status" value="1"/>
</dbReference>
<evidence type="ECO:0000313" key="6">
    <source>
        <dbReference type="EMBL" id="CAI49010.1"/>
    </source>
</evidence>
<dbReference type="PANTHER" id="PTHR33154">
    <property type="entry name" value="TRANSCRIPTIONAL REGULATOR, ARSR FAMILY"/>
    <property type="match status" value="1"/>
</dbReference>
<feature type="domain" description="HTH arsR-type" evidence="5">
    <location>
        <begin position="28"/>
        <end position="108"/>
    </location>
</feature>
<dbReference type="HOGENOM" id="CLU_145184_1_0_2"/>
<dbReference type="PANTHER" id="PTHR33154:SF33">
    <property type="entry name" value="TRANSCRIPTIONAL REPRESSOR SDPR"/>
    <property type="match status" value="1"/>
</dbReference>
<dbReference type="InterPro" id="IPR036388">
    <property type="entry name" value="WH-like_DNA-bd_sf"/>
</dbReference>
<dbReference type="Pfam" id="PF12840">
    <property type="entry name" value="HTH_20"/>
    <property type="match status" value="1"/>
</dbReference>
<dbReference type="RefSeq" id="WP_011322642.1">
    <property type="nucleotide sequence ID" value="NC_007426.1"/>
</dbReference>
<dbReference type="EMBL" id="CR936257">
    <property type="protein sequence ID" value="CAI49010.1"/>
    <property type="molecule type" value="Genomic_DNA"/>
</dbReference>
<dbReference type="eggNOG" id="arCOG01685">
    <property type="taxonomic scope" value="Archaea"/>
</dbReference>
<dbReference type="GO" id="GO:0003677">
    <property type="term" value="F:DNA binding"/>
    <property type="evidence" value="ECO:0007669"/>
    <property type="project" value="UniProtKB-KW"/>
</dbReference>
<dbReference type="SUPFAM" id="SSF46785">
    <property type="entry name" value="Winged helix' DNA-binding domain"/>
    <property type="match status" value="1"/>
</dbReference>
<dbReference type="InterPro" id="IPR011991">
    <property type="entry name" value="ArsR-like_HTH"/>
</dbReference>
<dbReference type="GO" id="GO:0003700">
    <property type="term" value="F:DNA-binding transcription factor activity"/>
    <property type="evidence" value="ECO:0007669"/>
    <property type="project" value="InterPro"/>
</dbReference>
<evidence type="ECO:0000259" key="5">
    <source>
        <dbReference type="SMART" id="SM00418"/>
    </source>
</evidence>
<accession>A0A1U7EVF3</accession>
<keyword evidence="1" id="KW-0805">Transcription regulation</keyword>
<dbReference type="OrthoDB" id="11368at2157"/>
<dbReference type="InterPro" id="IPR051081">
    <property type="entry name" value="HTH_MetalResp_TranReg"/>
</dbReference>
<dbReference type="InterPro" id="IPR036390">
    <property type="entry name" value="WH_DNA-bd_sf"/>
</dbReference>
<keyword evidence="3" id="KW-0804">Transcription</keyword>
<dbReference type="STRING" id="348780.NP_1838A"/>
<evidence type="ECO:0000256" key="2">
    <source>
        <dbReference type="ARBA" id="ARBA00023125"/>
    </source>
</evidence>
<gene>
    <name evidence="6" type="ordered locus">NP_1838A</name>
</gene>
<evidence type="ECO:0000256" key="1">
    <source>
        <dbReference type="ARBA" id="ARBA00023015"/>
    </source>
</evidence>
<dbReference type="CDD" id="cd00090">
    <property type="entry name" value="HTH_ARSR"/>
    <property type="match status" value="1"/>
</dbReference>
<dbReference type="Proteomes" id="UP000002698">
    <property type="component" value="Chromosome"/>
</dbReference>
<reference evidence="6 7" key="1">
    <citation type="journal article" date="2005" name="Genome Res.">
        <title>Living with two extremes: conclusions from the genome sequence of Natronomonas pharaonis.</title>
        <authorList>
            <person name="Falb M."/>
            <person name="Pfeiffer F."/>
            <person name="Palm P."/>
            <person name="Rodewald K."/>
            <person name="Hickmann V."/>
            <person name="Tittor J."/>
            <person name="Oesterhelt D."/>
        </authorList>
    </citation>
    <scope>NUCLEOTIDE SEQUENCE [LARGE SCALE GENOMIC DNA]</scope>
    <source>
        <strain evidence="7">ATCC 35678 / DSM 2160 / CIP 103997 / JCM 8858 / NBRC 14720 / NCIMB 2260 / Gabara</strain>
    </source>
</reference>
<sequence>MGVDELASPRLDRPDEPAVESVTLEDGAVIEALSSSTARQIVRSLQPAPAAASAIAEETETSIQTVSYHLDQLQKAGLVAPVGTTYSEKGTEMELYATTTESFRVVIG</sequence>
<dbReference type="InterPro" id="IPR001845">
    <property type="entry name" value="HTH_ArsR_DNA-bd_dom"/>
</dbReference>
<dbReference type="AlphaFoldDB" id="A0A1U7EVF3"/>
<organism evidence="6 7">
    <name type="scientific">Natronomonas pharaonis (strain ATCC 35678 / DSM 2160 / CIP 103997 / JCM 8858 / NBRC 14720 / NCIMB 2260 / Gabara)</name>
    <name type="common">Halobacterium pharaonis</name>
    <dbReference type="NCBI Taxonomy" id="348780"/>
    <lineage>
        <taxon>Archaea</taxon>
        <taxon>Methanobacteriati</taxon>
        <taxon>Methanobacteriota</taxon>
        <taxon>Stenosarchaea group</taxon>
        <taxon>Halobacteria</taxon>
        <taxon>Halobacteriales</taxon>
        <taxon>Natronomonadaceae</taxon>
        <taxon>Natronomonas</taxon>
    </lineage>
</organism>
<dbReference type="Gene3D" id="1.10.10.10">
    <property type="entry name" value="Winged helix-like DNA-binding domain superfamily/Winged helix DNA-binding domain"/>
    <property type="match status" value="1"/>
</dbReference>
<keyword evidence="2" id="KW-0238">DNA-binding</keyword>